<dbReference type="InterPro" id="IPR032675">
    <property type="entry name" value="LRR_dom_sf"/>
</dbReference>
<comment type="caution">
    <text evidence="2">The sequence shown here is derived from an EMBL/GenBank/DDBJ whole genome shotgun (WGS) entry which is preliminary data.</text>
</comment>
<evidence type="ECO:0000313" key="2">
    <source>
        <dbReference type="EMBL" id="KRX02248.1"/>
    </source>
</evidence>
<evidence type="ECO:0000313" key="3">
    <source>
        <dbReference type="Proteomes" id="UP000054937"/>
    </source>
</evidence>
<sequence length="498" mass="59010">MISKQIQILNIFQDSLMLTNCKNKGIHITDARLIESWTNALTRDYAQQIGNLEITLNQFEKKPDLFNVVEFLQKLAIYQVKPLKIVIHLEPRYTNGNGLENERFTGNSVFTLMNAIRTLNKQKLQKISLNFGRIGVNQFSSQQIIKSIHVQSITETLRLFPYLKYISLNLRSWGYQNIYIGDNEIIDICEMVKSKRQTLKQFHLNLFMWGYKNKNLTSKAVFSLSNTIKELQKLVVLTLNLRRFEHTSWNDIVYMGMCISGLKNILKIDINTELWKYSTDKDNTFAQQQVHDFMAYIIGRRNFFNDEKLKIQYKMAIYDREDQPDTDGLLNLKPYKIARTQKQNELMFANQIQKQYGKVYRKELVQEILEYCFVPQNINPINEFRQNMTKYYANIEKSQHFLKSNEEIKQEQQLQQQQQQEEKQNNQQDIQGQNSNDNINQIENDIQNFELVDQGYLIQLDDDQQYQQFDQNQNEDKQSNLSLQDLGQIDENQMLINF</sequence>
<protein>
    <submittedName>
        <fullName evidence="2">Uncharacterized protein</fullName>
    </submittedName>
</protein>
<proteinExistence type="predicted"/>
<reference evidence="2 3" key="1">
    <citation type="journal article" date="2015" name="Sci. Rep.">
        <title>Genome of the facultative scuticociliatosis pathogen Pseudocohnilembus persalinus provides insight into its virulence through horizontal gene transfer.</title>
        <authorList>
            <person name="Xiong J."/>
            <person name="Wang G."/>
            <person name="Cheng J."/>
            <person name="Tian M."/>
            <person name="Pan X."/>
            <person name="Warren A."/>
            <person name="Jiang C."/>
            <person name="Yuan D."/>
            <person name="Miao W."/>
        </authorList>
    </citation>
    <scope>NUCLEOTIDE SEQUENCE [LARGE SCALE GENOMIC DNA]</scope>
    <source>
        <strain evidence="2">36N120E</strain>
    </source>
</reference>
<name>A0A0V0QJF2_PSEPJ</name>
<dbReference type="EMBL" id="LDAU01000156">
    <property type="protein sequence ID" value="KRX02248.1"/>
    <property type="molecule type" value="Genomic_DNA"/>
</dbReference>
<gene>
    <name evidence="2" type="ORF">PPERSA_04870</name>
</gene>
<dbReference type="InParanoid" id="A0A0V0QJF2"/>
<dbReference type="Gene3D" id="3.80.10.10">
    <property type="entry name" value="Ribonuclease Inhibitor"/>
    <property type="match status" value="1"/>
</dbReference>
<dbReference type="AlphaFoldDB" id="A0A0V0QJF2"/>
<dbReference type="Proteomes" id="UP000054937">
    <property type="component" value="Unassembled WGS sequence"/>
</dbReference>
<dbReference type="SUPFAM" id="SSF52047">
    <property type="entry name" value="RNI-like"/>
    <property type="match status" value="1"/>
</dbReference>
<feature type="region of interest" description="Disordered" evidence="1">
    <location>
        <begin position="407"/>
        <end position="438"/>
    </location>
</feature>
<feature type="compositionally biased region" description="Low complexity" evidence="1">
    <location>
        <begin position="411"/>
        <end position="438"/>
    </location>
</feature>
<organism evidence="2 3">
    <name type="scientific">Pseudocohnilembus persalinus</name>
    <name type="common">Ciliate</name>
    <dbReference type="NCBI Taxonomy" id="266149"/>
    <lineage>
        <taxon>Eukaryota</taxon>
        <taxon>Sar</taxon>
        <taxon>Alveolata</taxon>
        <taxon>Ciliophora</taxon>
        <taxon>Intramacronucleata</taxon>
        <taxon>Oligohymenophorea</taxon>
        <taxon>Scuticociliatia</taxon>
        <taxon>Philasterida</taxon>
        <taxon>Pseudocohnilembidae</taxon>
        <taxon>Pseudocohnilembus</taxon>
    </lineage>
</organism>
<evidence type="ECO:0000256" key="1">
    <source>
        <dbReference type="SAM" id="MobiDB-lite"/>
    </source>
</evidence>
<keyword evidence="3" id="KW-1185">Reference proteome</keyword>
<accession>A0A0V0QJF2</accession>